<reference evidence="13 14" key="1">
    <citation type="submission" date="2017-03" db="EMBL/GenBank/DDBJ databases">
        <title>Genomes of endolithic fungi from Antarctica.</title>
        <authorList>
            <person name="Coleine C."/>
            <person name="Masonjones S."/>
            <person name="Stajich J.E."/>
        </authorList>
    </citation>
    <scope>NUCLEOTIDE SEQUENCE [LARGE SCALE GENOMIC DNA]</scope>
    <source>
        <strain evidence="13 14">CCFEE 5187</strain>
    </source>
</reference>
<evidence type="ECO:0000256" key="11">
    <source>
        <dbReference type="RuleBase" id="RU000488"/>
    </source>
</evidence>
<feature type="transmembrane region" description="Helical" evidence="12">
    <location>
        <begin position="234"/>
        <end position="254"/>
    </location>
</feature>
<accession>A0A4V5NAM0</accession>
<keyword evidence="14" id="KW-1185">Reference proteome</keyword>
<dbReference type="STRING" id="331657.A0A4V5NAM0"/>
<evidence type="ECO:0000256" key="7">
    <source>
        <dbReference type="ARBA" id="ARBA00022989"/>
    </source>
</evidence>
<evidence type="ECO:0000256" key="3">
    <source>
        <dbReference type="ARBA" id="ARBA00022448"/>
    </source>
</evidence>
<evidence type="ECO:0008006" key="15">
    <source>
        <dbReference type="Google" id="ProtNLM"/>
    </source>
</evidence>
<dbReference type="PANTHER" id="PTHR45624:SF9">
    <property type="entry name" value="CARRIER PROTEIN, PUTATIVE (AFU_ORTHOLOGUE AFUA_4G06390)-RELATED"/>
    <property type="match status" value="1"/>
</dbReference>
<dbReference type="Gene3D" id="1.50.40.10">
    <property type="entry name" value="Mitochondrial carrier domain"/>
    <property type="match status" value="1"/>
</dbReference>
<keyword evidence="4 10" id="KW-0812">Transmembrane</keyword>
<dbReference type="AlphaFoldDB" id="A0A4V5NAM0"/>
<evidence type="ECO:0000256" key="2">
    <source>
        <dbReference type="ARBA" id="ARBA00006375"/>
    </source>
</evidence>
<feature type="repeat" description="Solcar" evidence="10">
    <location>
        <begin position="32"/>
        <end position="114"/>
    </location>
</feature>
<comment type="caution">
    <text evidence="13">The sequence shown here is derived from an EMBL/GenBank/DDBJ whole genome shotgun (WGS) entry which is preliminary data.</text>
</comment>
<dbReference type="PANTHER" id="PTHR45624">
    <property type="entry name" value="MITOCHONDRIAL BASIC AMINO ACIDS TRANSPORTER-RELATED"/>
    <property type="match status" value="1"/>
</dbReference>
<evidence type="ECO:0000256" key="5">
    <source>
        <dbReference type="ARBA" id="ARBA00022737"/>
    </source>
</evidence>
<evidence type="ECO:0000313" key="14">
    <source>
        <dbReference type="Proteomes" id="UP000308768"/>
    </source>
</evidence>
<keyword evidence="9 10" id="KW-0472">Membrane</keyword>
<keyword evidence="3 11" id="KW-0813">Transport</keyword>
<keyword evidence="8" id="KW-0496">Mitochondrion</keyword>
<dbReference type="PROSITE" id="PS50920">
    <property type="entry name" value="SOLCAR"/>
    <property type="match status" value="1"/>
</dbReference>
<dbReference type="InterPro" id="IPR050567">
    <property type="entry name" value="Mitochondrial_Carrier"/>
</dbReference>
<evidence type="ECO:0000256" key="8">
    <source>
        <dbReference type="ARBA" id="ARBA00023128"/>
    </source>
</evidence>
<dbReference type="Pfam" id="PF00153">
    <property type="entry name" value="Mito_carr"/>
    <property type="match status" value="3"/>
</dbReference>
<evidence type="ECO:0000256" key="4">
    <source>
        <dbReference type="ARBA" id="ARBA00022692"/>
    </source>
</evidence>
<name>A0A4V5NAM0_9PEZI</name>
<dbReference type="GO" id="GO:0031966">
    <property type="term" value="C:mitochondrial membrane"/>
    <property type="evidence" value="ECO:0007669"/>
    <property type="project" value="UniProtKB-SubCell"/>
</dbReference>
<gene>
    <name evidence="13" type="ORF">B0A49_08872</name>
</gene>
<evidence type="ECO:0000313" key="13">
    <source>
        <dbReference type="EMBL" id="TKA51939.1"/>
    </source>
</evidence>
<dbReference type="SUPFAM" id="SSF103506">
    <property type="entry name" value="Mitochondrial carrier"/>
    <property type="match status" value="1"/>
</dbReference>
<comment type="similarity">
    <text evidence="2 11">Belongs to the mitochondrial carrier (TC 2.A.29) family.</text>
</comment>
<protein>
    <recommendedName>
        <fullName evidence="15">Mitochondrial carrier C29A3.11c</fullName>
    </recommendedName>
</protein>
<evidence type="ECO:0000256" key="9">
    <source>
        <dbReference type="ARBA" id="ARBA00023136"/>
    </source>
</evidence>
<dbReference type="EMBL" id="NAJN01002499">
    <property type="protein sequence ID" value="TKA51939.1"/>
    <property type="molecule type" value="Genomic_DNA"/>
</dbReference>
<dbReference type="OrthoDB" id="2382881at2759"/>
<dbReference type="Proteomes" id="UP000308768">
    <property type="component" value="Unassembled WGS sequence"/>
</dbReference>
<evidence type="ECO:0000256" key="6">
    <source>
        <dbReference type="ARBA" id="ARBA00022792"/>
    </source>
</evidence>
<evidence type="ECO:0000256" key="10">
    <source>
        <dbReference type="PROSITE-ProRule" id="PRU00282"/>
    </source>
</evidence>
<proteinExistence type="inferred from homology"/>
<keyword evidence="7 12" id="KW-1133">Transmembrane helix</keyword>
<dbReference type="GO" id="GO:0022857">
    <property type="term" value="F:transmembrane transporter activity"/>
    <property type="evidence" value="ECO:0007669"/>
    <property type="project" value="TreeGrafter"/>
</dbReference>
<dbReference type="InterPro" id="IPR018108">
    <property type="entry name" value="MCP_transmembrane"/>
</dbReference>
<comment type="subcellular location">
    <subcellularLocation>
        <location evidence="1">Mitochondrion membrane</location>
        <topology evidence="1">Multi-pass membrane protein</topology>
    </subcellularLocation>
</comment>
<evidence type="ECO:0000256" key="1">
    <source>
        <dbReference type="ARBA" id="ARBA00004225"/>
    </source>
</evidence>
<keyword evidence="5" id="KW-0677">Repeat</keyword>
<keyword evidence="6" id="KW-0999">Mitochondrion inner membrane</keyword>
<sequence length="320" mass="35116">MPDPRDDGRAPPGPRAPAQGAFVWARESKKLAKRYRTEIAAGSSSLLSTVITFPLDSVKSRMQSGDKPAFLECVRNVYRKEGTHGFFRGVAAPLVSVTIVRTISFTIYQRAKYTYDRWIYKATGHSPLVLANQKGARPSALTVLCFGAAGATAGALITSISCPFELTKLNAQLSREMAESNKKNPASTAADDAIRRSYQEKVRDTIGTAIYFMTYESAKQTLANARGNSPTSPAAVVVAGGLCGLVSWACIYPIDTAKTMYQRSCLETLKRNTVTPKISFFKIANYRGLGVSMLRSCMLNALFFSNFEFVKKRINRLETD</sequence>
<evidence type="ECO:0000256" key="12">
    <source>
        <dbReference type="SAM" id="Phobius"/>
    </source>
</evidence>
<organism evidence="13 14">
    <name type="scientific">Cryomyces minteri</name>
    <dbReference type="NCBI Taxonomy" id="331657"/>
    <lineage>
        <taxon>Eukaryota</taxon>
        <taxon>Fungi</taxon>
        <taxon>Dikarya</taxon>
        <taxon>Ascomycota</taxon>
        <taxon>Pezizomycotina</taxon>
        <taxon>Dothideomycetes</taxon>
        <taxon>Dothideomycetes incertae sedis</taxon>
        <taxon>Cryomyces</taxon>
    </lineage>
</organism>
<dbReference type="InterPro" id="IPR023395">
    <property type="entry name" value="MCP_dom_sf"/>
</dbReference>